<organism evidence="1 2">
    <name type="scientific">Streptomyces marianii</name>
    <dbReference type="NCBI Taxonomy" id="1817406"/>
    <lineage>
        <taxon>Bacteria</taxon>
        <taxon>Bacillati</taxon>
        <taxon>Actinomycetota</taxon>
        <taxon>Actinomycetes</taxon>
        <taxon>Kitasatosporales</taxon>
        <taxon>Streptomycetaceae</taxon>
        <taxon>Streptomyces</taxon>
    </lineage>
</organism>
<dbReference type="EMBL" id="VAWE01000002">
    <property type="protein sequence ID" value="TLQ39215.1"/>
    <property type="molecule type" value="Genomic_DNA"/>
</dbReference>
<gene>
    <name evidence="1" type="ORF">FEF34_38095</name>
</gene>
<dbReference type="OrthoDB" id="576140at2"/>
<dbReference type="AlphaFoldDB" id="A0A5R9DSW4"/>
<dbReference type="Pfam" id="PF06067">
    <property type="entry name" value="DUF932"/>
    <property type="match status" value="1"/>
</dbReference>
<sequence length="418" mass="46024">MMFLRRLSCATDECAAPPLPLPSGRRLVYRRASCCARGMYGVPSLNFIDAFNLTLLYLMSKVISVRGSDGTPTDRGVSPVTVLESPTTGTALRAPGRKDAWTILGTSVREATSAREALEMADLRDWNVRLMGNVTATEVTIHEDGVTATEVEMPDTRATVRTNPRTKRTEYLGTVGRKYTPVQIEAYERVLDLARTESGAVFHKAGAYDHGRKFFIAMSLPGTVRIGGIDEHSMHLTLFGSHDGSSANSLHIGPTRADCGNMQRIIIAGAKHKVSVPHTASALDKLVTLENELAVLFDWQDAFEREAERMLNTPLTMGQFEKLVTSRDLWPVPTSPTPRTRKNYEVRMDTLRNLFENADTQESIRGTAWAGWNAIGEYLDHYAKANSDSVRAARSLSDTGTVTKKKTAAHRQLLALAA</sequence>
<dbReference type="Proteomes" id="UP000305921">
    <property type="component" value="Unassembled WGS sequence"/>
</dbReference>
<protein>
    <submittedName>
        <fullName evidence="1">DUF945 domain-containing protein</fullName>
    </submittedName>
</protein>
<evidence type="ECO:0000313" key="1">
    <source>
        <dbReference type="EMBL" id="TLQ39215.1"/>
    </source>
</evidence>
<dbReference type="NCBIfam" id="TIGR03299">
    <property type="entry name" value="LGT_TIGR03299"/>
    <property type="match status" value="1"/>
</dbReference>
<name>A0A5R9DSW4_9ACTN</name>
<evidence type="ECO:0000313" key="2">
    <source>
        <dbReference type="Proteomes" id="UP000305921"/>
    </source>
</evidence>
<keyword evidence="2" id="KW-1185">Reference proteome</keyword>
<dbReference type="InterPro" id="IPR026325">
    <property type="entry name" value="DUF932"/>
</dbReference>
<comment type="caution">
    <text evidence="1">The sequence shown here is derived from an EMBL/GenBank/DDBJ whole genome shotgun (WGS) entry which is preliminary data.</text>
</comment>
<dbReference type="InterPro" id="IPR017686">
    <property type="entry name" value="Phg/plasmid-like_prot"/>
</dbReference>
<proteinExistence type="predicted"/>
<reference evidence="1 2" key="1">
    <citation type="submission" date="2019-05" db="EMBL/GenBank/DDBJ databases">
        <title>Streptomyces marianii sp. nov., a novel marine actinomycete from southern coast of India.</title>
        <authorList>
            <person name="Iniyan A.M."/>
            <person name="Wink J."/>
            <person name="Ramprasad E."/>
            <person name="Ramana C.V."/>
            <person name="Bunk B."/>
            <person name="Sproer C."/>
            <person name="Joseph F.-J.R.S."/>
            <person name="Vincent S.G.P."/>
        </authorList>
    </citation>
    <scope>NUCLEOTIDE SEQUENCE [LARGE SCALE GENOMIC DNA]</scope>
    <source>
        <strain evidence="1 2">ICN19</strain>
    </source>
</reference>
<accession>A0A5R9DSW4</accession>